<keyword evidence="2" id="KW-0201">Cytochrome c-type biogenesis</keyword>
<dbReference type="PANTHER" id="PTHR42852:SF18">
    <property type="entry name" value="CHROMOSOME UNDETERMINED SCAFFOLD_47, WHOLE GENOME SHOTGUN SEQUENCE"/>
    <property type="match status" value="1"/>
</dbReference>
<organism evidence="5 6">
    <name type="scientific">Saccharophagus degradans</name>
    <dbReference type="NCBI Taxonomy" id="86304"/>
    <lineage>
        <taxon>Bacteria</taxon>
        <taxon>Pseudomonadati</taxon>
        <taxon>Pseudomonadota</taxon>
        <taxon>Gammaproteobacteria</taxon>
        <taxon>Cellvibrionales</taxon>
        <taxon>Cellvibrionaceae</taxon>
        <taxon>Saccharophagus</taxon>
    </lineage>
</organism>
<dbReference type="InterPro" id="IPR013740">
    <property type="entry name" value="Redoxin"/>
</dbReference>
<sequence length="160" mass="17821">MKTFIKQCTLALSVGLSSALLSATAFSEGTMQGEAAPSIPGLEQYKGKPVLIDFWASWCEPCQESFPWMNEIKAQYPDLEIIAINLDEEKATAEAFLKNNTADFKVMFDPEGVLAEKYQVDGMPSSYLVDRDGNIVKHHVGFFADKKGDYENDIKKVLDK</sequence>
<reference evidence="5" key="1">
    <citation type="submission" date="2023-07" db="EMBL/GenBank/DDBJ databases">
        <title>Genome content predicts the carbon catabolic preferences of heterotrophic bacteria.</title>
        <authorList>
            <person name="Gralka M."/>
        </authorList>
    </citation>
    <scope>NUCLEOTIDE SEQUENCE</scope>
    <source>
        <strain evidence="5">I3M17_2</strain>
    </source>
</reference>
<dbReference type="GO" id="GO:0015036">
    <property type="term" value="F:disulfide oxidoreductase activity"/>
    <property type="evidence" value="ECO:0007669"/>
    <property type="project" value="UniProtKB-ARBA"/>
</dbReference>
<dbReference type="Proteomes" id="UP001169760">
    <property type="component" value="Unassembled WGS sequence"/>
</dbReference>
<keyword evidence="3" id="KW-0732">Signal</keyword>
<dbReference type="CDD" id="cd02966">
    <property type="entry name" value="TlpA_like_family"/>
    <property type="match status" value="1"/>
</dbReference>
<dbReference type="PROSITE" id="PS51352">
    <property type="entry name" value="THIOREDOXIN_2"/>
    <property type="match status" value="1"/>
</dbReference>
<dbReference type="EMBL" id="JAUOPB010000007">
    <property type="protein sequence ID" value="MDO6422890.1"/>
    <property type="molecule type" value="Genomic_DNA"/>
</dbReference>
<name>A0AAW7X5R8_9GAMM</name>
<evidence type="ECO:0000256" key="2">
    <source>
        <dbReference type="ARBA" id="ARBA00022748"/>
    </source>
</evidence>
<evidence type="ECO:0000256" key="1">
    <source>
        <dbReference type="ARBA" id="ARBA00004196"/>
    </source>
</evidence>
<dbReference type="RefSeq" id="WP_216062913.1">
    <property type="nucleotide sequence ID" value="NZ_JAHKPP010000006.1"/>
</dbReference>
<feature type="chain" id="PRO_5043577756" evidence="3">
    <location>
        <begin position="28"/>
        <end position="160"/>
    </location>
</feature>
<dbReference type="GO" id="GO:0030313">
    <property type="term" value="C:cell envelope"/>
    <property type="evidence" value="ECO:0007669"/>
    <property type="project" value="UniProtKB-SubCell"/>
</dbReference>
<comment type="subcellular location">
    <subcellularLocation>
        <location evidence="1">Cell envelope</location>
    </subcellularLocation>
</comment>
<comment type="caution">
    <text evidence="5">The sequence shown here is derived from an EMBL/GenBank/DDBJ whole genome shotgun (WGS) entry which is preliminary data.</text>
</comment>
<dbReference type="InterPro" id="IPR013766">
    <property type="entry name" value="Thioredoxin_domain"/>
</dbReference>
<evidence type="ECO:0000259" key="4">
    <source>
        <dbReference type="PROSITE" id="PS51352"/>
    </source>
</evidence>
<proteinExistence type="predicted"/>
<dbReference type="InterPro" id="IPR017937">
    <property type="entry name" value="Thioredoxin_CS"/>
</dbReference>
<accession>A0AAW7X5R8</accession>
<evidence type="ECO:0000256" key="3">
    <source>
        <dbReference type="SAM" id="SignalP"/>
    </source>
</evidence>
<dbReference type="PANTHER" id="PTHR42852">
    <property type="entry name" value="THIOL:DISULFIDE INTERCHANGE PROTEIN DSBE"/>
    <property type="match status" value="1"/>
</dbReference>
<evidence type="ECO:0000313" key="6">
    <source>
        <dbReference type="Proteomes" id="UP001169760"/>
    </source>
</evidence>
<feature type="signal peptide" evidence="3">
    <location>
        <begin position="1"/>
        <end position="27"/>
    </location>
</feature>
<evidence type="ECO:0000313" key="5">
    <source>
        <dbReference type="EMBL" id="MDO6422890.1"/>
    </source>
</evidence>
<feature type="domain" description="Thioredoxin" evidence="4">
    <location>
        <begin position="12"/>
        <end position="160"/>
    </location>
</feature>
<gene>
    <name evidence="5" type="ORF">Q4521_10435</name>
</gene>
<dbReference type="AlphaFoldDB" id="A0AAW7X5R8"/>
<dbReference type="Pfam" id="PF08534">
    <property type="entry name" value="Redoxin"/>
    <property type="match status" value="1"/>
</dbReference>
<dbReference type="GO" id="GO:0017004">
    <property type="term" value="P:cytochrome complex assembly"/>
    <property type="evidence" value="ECO:0007669"/>
    <property type="project" value="UniProtKB-KW"/>
</dbReference>
<protein>
    <submittedName>
        <fullName evidence="5">TlpA disulfide reductase family protein</fullName>
    </submittedName>
</protein>
<dbReference type="InterPro" id="IPR050553">
    <property type="entry name" value="Thioredoxin_ResA/DsbE_sf"/>
</dbReference>
<dbReference type="PROSITE" id="PS00194">
    <property type="entry name" value="THIOREDOXIN_1"/>
    <property type="match status" value="1"/>
</dbReference>